<name>A0A1K1YHP8_STRAR</name>
<gene>
    <name evidence="1" type="ORF">SAMN02787144_1004304</name>
</gene>
<proteinExistence type="predicted"/>
<dbReference type="EMBL" id="FPJO01000004">
    <property type="protein sequence ID" value="SFX61432.1"/>
    <property type="molecule type" value="Genomic_DNA"/>
</dbReference>
<reference evidence="1 2" key="1">
    <citation type="submission" date="2016-11" db="EMBL/GenBank/DDBJ databases">
        <authorList>
            <person name="Jaros S."/>
            <person name="Januszkiewicz K."/>
            <person name="Wedrychowicz H."/>
        </authorList>
    </citation>
    <scope>NUCLEOTIDE SEQUENCE [LARGE SCALE GENOMIC DNA]</scope>
    <source>
        <strain evidence="1 2">OK807</strain>
    </source>
</reference>
<sequence length="186" mass="21157">MRLEDQLDKLAELGLALAAGRAVDELLYSWPREAYEHKPFDLVLFALGCAVEDEPWERWFCDRAWHFDTECVRGRGSYVAIARQLCRIAGLPDALSGLRDHVDLGSEEAWIEYTADGRRVNWPIEVRDDWADLMVVGYLIDELEHGDRRFHVRHNGQAMTLFFLDDEAAARLNELAGGQAVAPFPG</sequence>
<accession>A0A1K1YHP8</accession>
<evidence type="ECO:0000313" key="2">
    <source>
        <dbReference type="Proteomes" id="UP000181909"/>
    </source>
</evidence>
<dbReference type="AlphaFoldDB" id="A0A1K1YHP8"/>
<dbReference type="RefSeq" id="WP_072484931.1">
    <property type="nucleotide sequence ID" value="NZ_CP108276.1"/>
</dbReference>
<protein>
    <submittedName>
        <fullName evidence="1">Uncharacterized protein</fullName>
    </submittedName>
</protein>
<dbReference type="Proteomes" id="UP000181909">
    <property type="component" value="Unassembled WGS sequence"/>
</dbReference>
<evidence type="ECO:0000313" key="1">
    <source>
        <dbReference type="EMBL" id="SFX61432.1"/>
    </source>
</evidence>
<organism evidence="1 2">
    <name type="scientific">Streptomyces atratus</name>
    <dbReference type="NCBI Taxonomy" id="1893"/>
    <lineage>
        <taxon>Bacteria</taxon>
        <taxon>Bacillati</taxon>
        <taxon>Actinomycetota</taxon>
        <taxon>Actinomycetes</taxon>
        <taxon>Kitasatosporales</taxon>
        <taxon>Streptomycetaceae</taxon>
        <taxon>Streptomyces</taxon>
    </lineage>
</organism>
<dbReference type="OrthoDB" id="1377090at2"/>